<keyword evidence="4" id="KW-0805">Transcription regulation</keyword>
<dbReference type="CDD" id="cd00383">
    <property type="entry name" value="trans_reg_C"/>
    <property type="match status" value="1"/>
</dbReference>
<dbReference type="PROSITE" id="PS50110">
    <property type="entry name" value="RESPONSE_REGULATORY"/>
    <property type="match status" value="1"/>
</dbReference>
<dbReference type="Proteomes" id="UP000547209">
    <property type="component" value="Unassembled WGS sequence"/>
</dbReference>
<dbReference type="Pfam" id="PF00072">
    <property type="entry name" value="Response_reg"/>
    <property type="match status" value="1"/>
</dbReference>
<dbReference type="RefSeq" id="WP_185670907.1">
    <property type="nucleotide sequence ID" value="NZ_JACJVP010000032.1"/>
</dbReference>
<keyword evidence="2 7" id="KW-0597">Phosphoprotein</keyword>
<feature type="domain" description="OmpR/PhoB-type" evidence="10">
    <location>
        <begin position="133"/>
        <end position="229"/>
    </location>
</feature>
<organism evidence="11 12">
    <name type="scientific">Cohnella nanjingensis</name>
    <dbReference type="NCBI Taxonomy" id="1387779"/>
    <lineage>
        <taxon>Bacteria</taxon>
        <taxon>Bacillati</taxon>
        <taxon>Bacillota</taxon>
        <taxon>Bacilli</taxon>
        <taxon>Bacillales</taxon>
        <taxon>Paenibacillaceae</taxon>
        <taxon>Cohnella</taxon>
    </lineage>
</organism>
<gene>
    <name evidence="11" type="ORF">H7C19_20495</name>
</gene>
<dbReference type="AlphaFoldDB" id="A0A7X0RV46"/>
<proteinExistence type="predicted"/>
<feature type="domain" description="Response regulatory" evidence="9">
    <location>
        <begin position="4"/>
        <end position="117"/>
    </location>
</feature>
<dbReference type="InterPro" id="IPR001867">
    <property type="entry name" value="OmpR/PhoB-type_DNA-bd"/>
</dbReference>
<keyword evidence="6" id="KW-0804">Transcription</keyword>
<dbReference type="PANTHER" id="PTHR48111:SF73">
    <property type="entry name" value="ALKALINE PHOSPHATASE SYNTHESIS TRANSCRIPTIONAL REGULATORY PROTEIN PHOP"/>
    <property type="match status" value="1"/>
</dbReference>
<evidence type="ECO:0000259" key="10">
    <source>
        <dbReference type="PROSITE" id="PS51755"/>
    </source>
</evidence>
<evidence type="ECO:0000313" key="11">
    <source>
        <dbReference type="EMBL" id="MBB6673066.1"/>
    </source>
</evidence>
<evidence type="ECO:0000259" key="9">
    <source>
        <dbReference type="PROSITE" id="PS50110"/>
    </source>
</evidence>
<dbReference type="InterPro" id="IPR039420">
    <property type="entry name" value="WalR-like"/>
</dbReference>
<dbReference type="GO" id="GO:0032993">
    <property type="term" value="C:protein-DNA complex"/>
    <property type="evidence" value="ECO:0007669"/>
    <property type="project" value="TreeGrafter"/>
</dbReference>
<reference evidence="11 12" key="1">
    <citation type="submission" date="2020-08" db="EMBL/GenBank/DDBJ databases">
        <title>Cohnella phylogeny.</title>
        <authorList>
            <person name="Dunlap C."/>
        </authorList>
    </citation>
    <scope>NUCLEOTIDE SEQUENCE [LARGE SCALE GENOMIC DNA]</scope>
    <source>
        <strain evidence="11 12">DSM 28246</strain>
    </source>
</reference>
<dbReference type="SMART" id="SM00448">
    <property type="entry name" value="REC"/>
    <property type="match status" value="1"/>
</dbReference>
<dbReference type="FunFam" id="3.40.50.2300:FF:000001">
    <property type="entry name" value="DNA-binding response regulator PhoB"/>
    <property type="match status" value="1"/>
</dbReference>
<dbReference type="Gene3D" id="1.10.10.10">
    <property type="entry name" value="Winged helix-like DNA-binding domain superfamily/Winged helix DNA-binding domain"/>
    <property type="match status" value="1"/>
</dbReference>
<sequence length="231" mass="26048">MQPKVLIVEDERRIRELIADYLEAEGLAWCECDRGDKALETFRLQGPQLVLLDILMPGLDGYDVCEAIRAESNVPIVFLTAKSEEDDKLLGYDLGADDYMTKPFSPKVLAAKIKALLKRAEPVKKEGAAEDDSEAVAVEGLVLNVTARETFLEGAPIALSPKEFDLLLYFVRNRNRVLSREMLLDAVWGYDYEGDVRTVDTHVKRLRQKLGDRAEWIVTLRGNGYRMKVAS</sequence>
<dbReference type="InterPro" id="IPR036388">
    <property type="entry name" value="WH-like_DNA-bd_sf"/>
</dbReference>
<comment type="caution">
    <text evidence="11">The sequence shown here is derived from an EMBL/GenBank/DDBJ whole genome shotgun (WGS) entry which is preliminary data.</text>
</comment>
<dbReference type="SMART" id="SM00862">
    <property type="entry name" value="Trans_reg_C"/>
    <property type="match status" value="1"/>
</dbReference>
<dbReference type="GO" id="GO:0000156">
    <property type="term" value="F:phosphorelay response regulator activity"/>
    <property type="evidence" value="ECO:0007669"/>
    <property type="project" value="TreeGrafter"/>
</dbReference>
<dbReference type="GO" id="GO:0005829">
    <property type="term" value="C:cytosol"/>
    <property type="evidence" value="ECO:0007669"/>
    <property type="project" value="TreeGrafter"/>
</dbReference>
<dbReference type="SUPFAM" id="SSF52172">
    <property type="entry name" value="CheY-like"/>
    <property type="match status" value="1"/>
</dbReference>
<evidence type="ECO:0000256" key="2">
    <source>
        <dbReference type="ARBA" id="ARBA00022553"/>
    </source>
</evidence>
<comment type="subcellular location">
    <subcellularLocation>
        <location evidence="1">Cytoplasm</location>
    </subcellularLocation>
</comment>
<accession>A0A7X0RV46</accession>
<dbReference type="CDD" id="cd17574">
    <property type="entry name" value="REC_OmpR"/>
    <property type="match status" value="1"/>
</dbReference>
<evidence type="ECO:0000313" key="12">
    <source>
        <dbReference type="Proteomes" id="UP000547209"/>
    </source>
</evidence>
<dbReference type="FunFam" id="1.10.10.10:FF:000018">
    <property type="entry name" value="DNA-binding response regulator ResD"/>
    <property type="match status" value="1"/>
</dbReference>
<dbReference type="InterPro" id="IPR011006">
    <property type="entry name" value="CheY-like_superfamily"/>
</dbReference>
<dbReference type="InterPro" id="IPR001789">
    <property type="entry name" value="Sig_transdc_resp-reg_receiver"/>
</dbReference>
<feature type="DNA-binding region" description="OmpR/PhoB-type" evidence="8">
    <location>
        <begin position="133"/>
        <end position="229"/>
    </location>
</feature>
<evidence type="ECO:0000256" key="7">
    <source>
        <dbReference type="PROSITE-ProRule" id="PRU00169"/>
    </source>
</evidence>
<dbReference type="PANTHER" id="PTHR48111">
    <property type="entry name" value="REGULATOR OF RPOS"/>
    <property type="match status" value="1"/>
</dbReference>
<feature type="modified residue" description="4-aspartylphosphate" evidence="7">
    <location>
        <position position="53"/>
    </location>
</feature>
<keyword evidence="12" id="KW-1185">Reference proteome</keyword>
<evidence type="ECO:0000256" key="1">
    <source>
        <dbReference type="ARBA" id="ARBA00004496"/>
    </source>
</evidence>
<evidence type="ECO:0000256" key="3">
    <source>
        <dbReference type="ARBA" id="ARBA00023012"/>
    </source>
</evidence>
<dbReference type="Gene3D" id="6.10.250.690">
    <property type="match status" value="1"/>
</dbReference>
<evidence type="ECO:0000256" key="4">
    <source>
        <dbReference type="ARBA" id="ARBA00023015"/>
    </source>
</evidence>
<protein>
    <submittedName>
        <fullName evidence="11">Response regulator transcription factor</fullName>
    </submittedName>
</protein>
<dbReference type="Gene3D" id="3.40.50.2300">
    <property type="match status" value="1"/>
</dbReference>
<keyword evidence="5 8" id="KW-0238">DNA-binding</keyword>
<dbReference type="EMBL" id="JACJVP010000032">
    <property type="protein sequence ID" value="MBB6673066.1"/>
    <property type="molecule type" value="Genomic_DNA"/>
</dbReference>
<dbReference type="PROSITE" id="PS51755">
    <property type="entry name" value="OMPR_PHOB"/>
    <property type="match status" value="1"/>
</dbReference>
<name>A0A7X0RV46_9BACL</name>
<keyword evidence="3" id="KW-0902">Two-component regulatory system</keyword>
<evidence type="ECO:0000256" key="8">
    <source>
        <dbReference type="PROSITE-ProRule" id="PRU01091"/>
    </source>
</evidence>
<dbReference type="GO" id="GO:0006355">
    <property type="term" value="P:regulation of DNA-templated transcription"/>
    <property type="evidence" value="ECO:0007669"/>
    <property type="project" value="InterPro"/>
</dbReference>
<dbReference type="Pfam" id="PF00486">
    <property type="entry name" value="Trans_reg_C"/>
    <property type="match status" value="1"/>
</dbReference>
<evidence type="ECO:0000256" key="6">
    <source>
        <dbReference type="ARBA" id="ARBA00023163"/>
    </source>
</evidence>
<dbReference type="GO" id="GO:0000976">
    <property type="term" value="F:transcription cis-regulatory region binding"/>
    <property type="evidence" value="ECO:0007669"/>
    <property type="project" value="TreeGrafter"/>
</dbReference>
<evidence type="ECO:0000256" key="5">
    <source>
        <dbReference type="ARBA" id="ARBA00023125"/>
    </source>
</evidence>